<evidence type="ECO:0000313" key="16">
    <source>
        <dbReference type="Proteomes" id="UP000515123"/>
    </source>
</evidence>
<evidence type="ECO:0000256" key="2">
    <source>
        <dbReference type="ARBA" id="ARBA00006027"/>
    </source>
</evidence>
<dbReference type="Pfam" id="PF01095">
    <property type="entry name" value="Pectinesterase"/>
    <property type="match status" value="1"/>
</dbReference>
<gene>
    <name evidence="17" type="primary">LOC109726156</name>
    <name evidence="14" type="ORF">ACMD2_03946</name>
</gene>
<evidence type="ECO:0000256" key="12">
    <source>
        <dbReference type="RuleBase" id="RU000589"/>
    </source>
</evidence>
<proteinExistence type="inferred from homology"/>
<comment type="function">
    <text evidence="10">Acts in the modification of cell walls via demethylesterification of cell wall pectin.</text>
</comment>
<feature type="active site" evidence="11">
    <location>
        <position position="407"/>
    </location>
</feature>
<sequence length="570" mass="61968">MAKKVLLGAVSAVLLVAAVVGVVAVTVRSTHRAGDNFSAPGGDLVTSSKSITALCAPTLYRESCERTLSVAVNNTADPGQVIKAAVQLALDEVQAVAQKSGDIGKGSDDSLTKGAVEDCKKLLGDSLDELRAIVNLAGDFQGLLNRSDDVKHWLTASMTFLDNCVDGFHNPELKSAMDNALRNATQLSSNALAIITSLGSVVKGLDLSLVKSSTDSRRRLLAHEEEAYERDEQGYPTWLSAGDRKLLASRNNVGLRPNVVVAQDGSGDFKTINDAIKAIPKVYKGRYVIYVKAGVYQEYVVIPKDKGNVYMYGDGPKKTKVVGHKSYADGITTMLTATFAIDAPGFICKSMGFSNTAGAEKHQAVALRSQGEFSAFFNCRFDGYQDTLYSQAHRHFFRNCVISGTIDFIFGNSAVVLQNCLIIVRRPMDNQQNTVTAHGRTDPKMTSGIVIQNCRIVPDRRLFPDRFTIPSYLGRPWKIHSRTVVMESVIGDLIRPEGWMPWDGTLGLNTIYYAEYGNRGPGAGTSGRVKWGGYHVIGRQEAAQFTAGPFINGNLWLKYTGTPHILGFKH</sequence>
<dbReference type="GO" id="GO:0004857">
    <property type="term" value="F:enzyme inhibitor activity"/>
    <property type="evidence" value="ECO:0007669"/>
    <property type="project" value="InterPro"/>
</dbReference>
<dbReference type="InterPro" id="IPR011050">
    <property type="entry name" value="Pectin_lyase_fold/virulence"/>
</dbReference>
<comment type="catalytic activity">
    <reaction evidence="9 12">
        <text>[(1-&gt;4)-alpha-D-galacturonosyl methyl ester](n) + n H2O = [(1-&gt;4)-alpha-D-galacturonosyl](n) + n methanol + n H(+)</text>
        <dbReference type="Rhea" id="RHEA:22380"/>
        <dbReference type="Rhea" id="RHEA-COMP:14570"/>
        <dbReference type="Rhea" id="RHEA-COMP:14573"/>
        <dbReference type="ChEBI" id="CHEBI:15377"/>
        <dbReference type="ChEBI" id="CHEBI:15378"/>
        <dbReference type="ChEBI" id="CHEBI:17790"/>
        <dbReference type="ChEBI" id="CHEBI:140522"/>
        <dbReference type="ChEBI" id="CHEBI:140523"/>
        <dbReference type="EC" id="3.1.1.11"/>
    </reaction>
</comment>
<comment type="pathway">
    <text evidence="1 12">Glycan metabolism; pectin degradation; 2-dehydro-3-deoxy-D-gluconate from pectin: step 1/5.</text>
</comment>
<dbReference type="InterPro" id="IPR012334">
    <property type="entry name" value="Pectin_lyas_fold"/>
</dbReference>
<dbReference type="CDD" id="cd15798">
    <property type="entry name" value="PMEI-like_3"/>
    <property type="match status" value="1"/>
</dbReference>
<keyword evidence="8" id="KW-0325">Glycoprotein</keyword>
<dbReference type="STRING" id="4615.A0A199V6B7"/>
<feature type="domain" description="Pectinesterase inhibitor" evidence="13">
    <location>
        <begin position="46"/>
        <end position="194"/>
    </location>
</feature>
<protein>
    <recommendedName>
        <fullName evidence="4 12">Pectinesterase</fullName>
        <ecNumber evidence="4 12">3.1.1.11</ecNumber>
    </recommendedName>
</protein>
<evidence type="ECO:0000256" key="7">
    <source>
        <dbReference type="ARBA" id="ARBA00023157"/>
    </source>
</evidence>
<evidence type="ECO:0000313" key="17">
    <source>
        <dbReference type="RefSeq" id="XP_020111197.1"/>
    </source>
</evidence>
<dbReference type="SMART" id="SM00856">
    <property type="entry name" value="PMEI"/>
    <property type="match status" value="1"/>
</dbReference>
<evidence type="ECO:0000256" key="8">
    <source>
        <dbReference type="ARBA" id="ARBA00023180"/>
    </source>
</evidence>
<dbReference type="InterPro" id="IPR035513">
    <property type="entry name" value="Invertase/methylesterase_inhib"/>
</dbReference>
<organism evidence="14 15">
    <name type="scientific">Ananas comosus</name>
    <name type="common">Pineapple</name>
    <name type="synonym">Ananas ananas</name>
    <dbReference type="NCBI Taxonomy" id="4615"/>
    <lineage>
        <taxon>Eukaryota</taxon>
        <taxon>Viridiplantae</taxon>
        <taxon>Streptophyta</taxon>
        <taxon>Embryophyta</taxon>
        <taxon>Tracheophyta</taxon>
        <taxon>Spermatophyta</taxon>
        <taxon>Magnoliopsida</taxon>
        <taxon>Liliopsida</taxon>
        <taxon>Poales</taxon>
        <taxon>Bromeliaceae</taxon>
        <taxon>Bromelioideae</taxon>
        <taxon>Ananas</taxon>
    </lineage>
</organism>
<evidence type="ECO:0000256" key="4">
    <source>
        <dbReference type="ARBA" id="ARBA00013229"/>
    </source>
</evidence>
<dbReference type="PANTHER" id="PTHR31707">
    <property type="entry name" value="PECTINESTERASE"/>
    <property type="match status" value="1"/>
</dbReference>
<dbReference type="Proteomes" id="UP000515123">
    <property type="component" value="Linkage group 2"/>
</dbReference>
<dbReference type="PROSITE" id="PS00503">
    <property type="entry name" value="PECTINESTERASE_2"/>
    <property type="match status" value="1"/>
</dbReference>
<evidence type="ECO:0000256" key="9">
    <source>
        <dbReference type="ARBA" id="ARBA00047928"/>
    </source>
</evidence>
<dbReference type="SUPFAM" id="SSF101148">
    <property type="entry name" value="Plant invertase/pectin methylesterase inhibitor"/>
    <property type="match status" value="1"/>
</dbReference>
<dbReference type="InterPro" id="IPR033131">
    <property type="entry name" value="Pectinesterase_Asp_AS"/>
</dbReference>
<evidence type="ECO:0000256" key="5">
    <source>
        <dbReference type="ARBA" id="ARBA00022801"/>
    </source>
</evidence>
<keyword evidence="7" id="KW-1015">Disulfide bond</keyword>
<dbReference type="Proteomes" id="UP000092600">
    <property type="component" value="Unassembled WGS sequence"/>
</dbReference>
<dbReference type="InterPro" id="IPR000070">
    <property type="entry name" value="Pectinesterase_cat"/>
</dbReference>
<dbReference type="SUPFAM" id="SSF51126">
    <property type="entry name" value="Pectin lyase-like"/>
    <property type="match status" value="1"/>
</dbReference>
<evidence type="ECO:0000256" key="11">
    <source>
        <dbReference type="PROSITE-ProRule" id="PRU10040"/>
    </source>
</evidence>
<dbReference type="GO" id="GO:0030599">
    <property type="term" value="F:pectinesterase activity"/>
    <property type="evidence" value="ECO:0007669"/>
    <property type="project" value="UniProtKB-UniRule"/>
</dbReference>
<dbReference type="FunFam" id="1.20.140.40:FF:000001">
    <property type="entry name" value="Pectinesterase"/>
    <property type="match status" value="1"/>
</dbReference>
<dbReference type="AlphaFoldDB" id="A0A199V6B7"/>
<evidence type="ECO:0000313" key="14">
    <source>
        <dbReference type="EMBL" id="OAY72436.1"/>
    </source>
</evidence>
<reference evidence="17" key="2">
    <citation type="submission" date="2025-04" db="UniProtKB">
        <authorList>
            <consortium name="RefSeq"/>
        </authorList>
    </citation>
    <scope>IDENTIFICATION</scope>
    <source>
        <tissue evidence="17">Leaf</tissue>
    </source>
</reference>
<evidence type="ECO:0000256" key="1">
    <source>
        <dbReference type="ARBA" id="ARBA00005184"/>
    </source>
</evidence>
<dbReference type="GO" id="GO:0045490">
    <property type="term" value="P:pectin catabolic process"/>
    <property type="evidence" value="ECO:0007669"/>
    <property type="project" value="UniProtKB-UniRule"/>
</dbReference>
<comment type="similarity">
    <text evidence="3">In the C-terminal section; belongs to the pectinesterase family.</text>
</comment>
<evidence type="ECO:0000256" key="6">
    <source>
        <dbReference type="ARBA" id="ARBA00023085"/>
    </source>
</evidence>
<dbReference type="Gramene" id="Aco001143.1.mrna1">
    <property type="protein sequence ID" value="Aco001143.1.mrna1"/>
    <property type="gene ID" value="Aco001143.1.path1"/>
</dbReference>
<dbReference type="EMBL" id="LSRQ01003110">
    <property type="protein sequence ID" value="OAY72436.1"/>
    <property type="molecule type" value="Genomic_DNA"/>
</dbReference>
<dbReference type="GO" id="GO:0042545">
    <property type="term" value="P:cell wall modification"/>
    <property type="evidence" value="ECO:0007669"/>
    <property type="project" value="UniProtKB-UniRule"/>
</dbReference>
<dbReference type="EC" id="3.1.1.11" evidence="4 12"/>
<dbReference type="UniPathway" id="UPA00545">
    <property type="reaction ID" value="UER00823"/>
</dbReference>
<dbReference type="FunFam" id="2.160.20.10:FF:000001">
    <property type="entry name" value="Pectinesterase"/>
    <property type="match status" value="1"/>
</dbReference>
<keyword evidence="6 12" id="KW-0063">Aspartyl esterase</keyword>
<dbReference type="RefSeq" id="XP_020111197.1">
    <property type="nucleotide sequence ID" value="XM_020255608.1"/>
</dbReference>
<dbReference type="NCBIfam" id="TIGR01614">
    <property type="entry name" value="PME_inhib"/>
    <property type="match status" value="1"/>
</dbReference>
<evidence type="ECO:0000313" key="15">
    <source>
        <dbReference type="Proteomes" id="UP000092600"/>
    </source>
</evidence>
<dbReference type="Gene3D" id="1.20.140.40">
    <property type="entry name" value="Invertase/pectin methylesterase inhibitor family protein"/>
    <property type="match status" value="1"/>
</dbReference>
<dbReference type="OrthoDB" id="2019149at2759"/>
<evidence type="ECO:0000256" key="3">
    <source>
        <dbReference type="ARBA" id="ARBA00007786"/>
    </source>
</evidence>
<dbReference type="Pfam" id="PF04043">
    <property type="entry name" value="PMEI"/>
    <property type="match status" value="1"/>
</dbReference>
<comment type="similarity">
    <text evidence="2">In the N-terminal section; belongs to the PMEI family.</text>
</comment>
<evidence type="ECO:0000259" key="13">
    <source>
        <dbReference type="SMART" id="SM00856"/>
    </source>
</evidence>
<accession>A0A199V6B7</accession>
<dbReference type="InterPro" id="IPR006501">
    <property type="entry name" value="Pectinesterase_inhib_dom"/>
</dbReference>
<keyword evidence="16" id="KW-1185">Reference proteome</keyword>
<dbReference type="Gene3D" id="2.160.20.10">
    <property type="entry name" value="Single-stranded right-handed beta-helix, Pectin lyase-like"/>
    <property type="match status" value="1"/>
</dbReference>
<reference evidence="14 15" key="1">
    <citation type="journal article" date="2016" name="DNA Res.">
        <title>The draft genome of MD-2 pineapple using hybrid error correction of long reads.</title>
        <authorList>
            <person name="Redwan R.M."/>
            <person name="Saidin A."/>
            <person name="Kumar S.V."/>
        </authorList>
    </citation>
    <scope>NUCLEOTIDE SEQUENCE [LARGE SCALE GENOMIC DNA]</scope>
    <source>
        <strain evidence="15">cv. MD2</strain>
        <tissue evidence="14">Leaf</tissue>
    </source>
</reference>
<dbReference type="GeneID" id="109726156"/>
<name>A0A199V6B7_ANACO</name>
<evidence type="ECO:0000256" key="10">
    <source>
        <dbReference type="ARBA" id="ARBA00057335"/>
    </source>
</evidence>
<keyword evidence="5 12" id="KW-0378">Hydrolase</keyword>